<feature type="region of interest" description="Disordered" evidence="3">
    <location>
        <begin position="451"/>
        <end position="560"/>
    </location>
</feature>
<feature type="domain" description="Phosphatase tensin-type" evidence="6">
    <location>
        <begin position="12"/>
        <end position="197"/>
    </location>
</feature>
<gene>
    <name evidence="7" type="ORF">PV04_01166</name>
</gene>
<dbReference type="PANTHER" id="PTHR12305:SF81">
    <property type="entry name" value="PHOSPHATIDYLINOSITOL 3,4,5-TRISPHOSPHATE 3-PHOSPHATASE AND DUAL-SPECIFICITY PROTEIN PHOSPHATASE PTEN"/>
    <property type="match status" value="1"/>
</dbReference>
<evidence type="ECO:0000256" key="2">
    <source>
        <dbReference type="ARBA" id="ARBA00022801"/>
    </source>
</evidence>
<feature type="compositionally biased region" description="Basic and acidic residues" evidence="3">
    <location>
        <begin position="246"/>
        <end position="266"/>
    </location>
</feature>
<dbReference type="Gene3D" id="3.90.190.10">
    <property type="entry name" value="Protein tyrosine phosphatase superfamily"/>
    <property type="match status" value="1"/>
</dbReference>
<feature type="compositionally biased region" description="Basic and acidic residues" evidence="3">
    <location>
        <begin position="544"/>
        <end position="560"/>
    </location>
</feature>
<dbReference type="GO" id="GO:0042995">
    <property type="term" value="C:cell projection"/>
    <property type="evidence" value="ECO:0007669"/>
    <property type="project" value="TreeGrafter"/>
</dbReference>
<evidence type="ECO:0000313" key="8">
    <source>
        <dbReference type="Proteomes" id="UP000054266"/>
    </source>
</evidence>
<protein>
    <recommendedName>
        <fullName evidence="1">phosphatidylinositol-3,4,5-trisphosphate 3-phosphatase</fullName>
        <ecNumber evidence="1">3.1.3.67</ecNumber>
    </recommendedName>
</protein>
<dbReference type="PROSITE" id="PS51181">
    <property type="entry name" value="PPASE_TENSIN"/>
    <property type="match status" value="1"/>
</dbReference>
<name>A0A0D2D659_9EURO</name>
<evidence type="ECO:0000256" key="1">
    <source>
        <dbReference type="ARBA" id="ARBA00013015"/>
    </source>
</evidence>
<feature type="compositionally biased region" description="Basic and acidic residues" evidence="3">
    <location>
        <begin position="505"/>
        <end position="529"/>
    </location>
</feature>
<dbReference type="InterPro" id="IPR000387">
    <property type="entry name" value="Tyr_Pase_dom"/>
</dbReference>
<dbReference type="GO" id="GO:0051896">
    <property type="term" value="P:regulation of phosphatidylinositol 3-kinase/protein kinase B signal transduction"/>
    <property type="evidence" value="ECO:0007669"/>
    <property type="project" value="TreeGrafter"/>
</dbReference>
<dbReference type="GO" id="GO:0005886">
    <property type="term" value="C:plasma membrane"/>
    <property type="evidence" value="ECO:0007669"/>
    <property type="project" value="TreeGrafter"/>
</dbReference>
<dbReference type="InterPro" id="IPR000242">
    <property type="entry name" value="PTP_cat"/>
</dbReference>
<dbReference type="SUPFAM" id="SSF52799">
    <property type="entry name" value="(Phosphotyrosine protein) phosphatases II"/>
    <property type="match status" value="1"/>
</dbReference>
<dbReference type="InterPro" id="IPR029021">
    <property type="entry name" value="Prot-tyrosine_phosphatase-like"/>
</dbReference>
<evidence type="ECO:0000259" key="6">
    <source>
        <dbReference type="PROSITE" id="PS51181"/>
    </source>
</evidence>
<sequence length="560" mass="61260">MASLLRQIVAGPRARHPEAGLDLCYVTDDIVVTSGPSSVWPKKAYRNPLDQLVGFLDRKHGKDWSIFEFRAEGTGYPDSEVYHRIHHFPWPDHHPPPFAIIPNLMAAMRNWVRRVDEKADEGGHGNKRRVAVVHCKAGKGRSGTAACSYLISEEGWKKEDALLRFTTRRMRPGFGLGLSIPSQLRWIDYVDRWANSMGKRYVERPVEIVEVHVWGLRAGVKVAVEGFVDNGRRIRTFHTFTRQEKTVVDDGNRAGKPAPDAKKDDQVLTSPSNGTPQSSSASLGSGSDPSSQSVILKPSEPLILPTSDVNIDFERRNKAGYTGLTMVTAIAHVWFNAYFEGGHEGHDSGVFEIEWEAMDGIKGSSRKGTKALDRLKVVWKYAKQEGDGGAIERIITEPGEGEPVPEGQPADWRGVDDTEVRPADGVDSGRKGAAALTMGAMINQGATTLGKELGLRQSRPESADVSRASSVKGESTSSQVSSDAQRVEHSEDEGVKPFVPEDDQADSHDGASDQEVEGRQDTKTGHRMEAGLAKAALVISKMKPSRDKADKEGEGNKGEA</sequence>
<dbReference type="Pfam" id="PF00102">
    <property type="entry name" value="Y_phosphatase"/>
    <property type="match status" value="1"/>
</dbReference>
<evidence type="ECO:0000259" key="5">
    <source>
        <dbReference type="PROSITE" id="PS50056"/>
    </source>
</evidence>
<evidence type="ECO:0000313" key="7">
    <source>
        <dbReference type="EMBL" id="KIW73011.1"/>
    </source>
</evidence>
<dbReference type="GO" id="GO:0046856">
    <property type="term" value="P:phosphatidylinositol dephosphorylation"/>
    <property type="evidence" value="ECO:0007669"/>
    <property type="project" value="TreeGrafter"/>
</dbReference>
<evidence type="ECO:0000256" key="3">
    <source>
        <dbReference type="SAM" id="MobiDB-lite"/>
    </source>
</evidence>
<dbReference type="GO" id="GO:0016314">
    <property type="term" value="F:phosphatidylinositol-3,4,5-trisphosphate 3-phosphatase activity"/>
    <property type="evidence" value="ECO:0007669"/>
    <property type="project" value="UniProtKB-EC"/>
</dbReference>
<feature type="compositionally biased region" description="Basic and acidic residues" evidence="3">
    <location>
        <begin position="485"/>
        <end position="495"/>
    </location>
</feature>
<proteinExistence type="predicted"/>
<organism evidence="7 8">
    <name type="scientific">Phialophora macrospora</name>
    <dbReference type="NCBI Taxonomy" id="1851006"/>
    <lineage>
        <taxon>Eukaryota</taxon>
        <taxon>Fungi</taxon>
        <taxon>Dikarya</taxon>
        <taxon>Ascomycota</taxon>
        <taxon>Pezizomycotina</taxon>
        <taxon>Eurotiomycetes</taxon>
        <taxon>Chaetothyriomycetidae</taxon>
        <taxon>Chaetothyriales</taxon>
        <taxon>Herpotrichiellaceae</taxon>
        <taxon>Phialophora</taxon>
    </lineage>
</organism>
<dbReference type="Proteomes" id="UP000054266">
    <property type="component" value="Unassembled WGS sequence"/>
</dbReference>
<feature type="compositionally biased region" description="Polar residues" evidence="3">
    <location>
        <begin position="467"/>
        <end position="484"/>
    </location>
</feature>
<dbReference type="AlphaFoldDB" id="A0A0D2D659"/>
<feature type="domain" description="Tyrosine-protein phosphatase" evidence="4">
    <location>
        <begin position="40"/>
        <end position="144"/>
    </location>
</feature>
<dbReference type="InterPro" id="IPR016130">
    <property type="entry name" value="Tyr_Pase_AS"/>
</dbReference>
<reference evidence="7 8" key="1">
    <citation type="submission" date="2015-01" db="EMBL/GenBank/DDBJ databases">
        <title>The Genome Sequence of Capronia semiimmersa CBS27337.</title>
        <authorList>
            <consortium name="The Broad Institute Genomics Platform"/>
            <person name="Cuomo C."/>
            <person name="de Hoog S."/>
            <person name="Gorbushina A."/>
            <person name="Stielow B."/>
            <person name="Teixiera M."/>
            <person name="Abouelleil A."/>
            <person name="Chapman S.B."/>
            <person name="Priest M."/>
            <person name="Young S.K."/>
            <person name="Wortman J."/>
            <person name="Nusbaum C."/>
            <person name="Birren B."/>
        </authorList>
    </citation>
    <scope>NUCLEOTIDE SEQUENCE [LARGE SCALE GENOMIC DNA]</scope>
    <source>
        <strain evidence="7 8">CBS 27337</strain>
    </source>
</reference>
<accession>A0A0D2D659</accession>
<dbReference type="EC" id="3.1.3.67" evidence="1"/>
<dbReference type="PROSITE" id="PS00383">
    <property type="entry name" value="TYR_PHOSPHATASE_1"/>
    <property type="match status" value="1"/>
</dbReference>
<dbReference type="CDD" id="cd14497">
    <property type="entry name" value="PTP_PTEN-like"/>
    <property type="match status" value="1"/>
</dbReference>
<feature type="compositionally biased region" description="Low complexity" evidence="3">
    <location>
        <begin position="397"/>
        <end position="409"/>
    </location>
</feature>
<keyword evidence="2" id="KW-0378">Hydrolase</keyword>
<dbReference type="InterPro" id="IPR003595">
    <property type="entry name" value="Tyr_Pase_cat"/>
</dbReference>
<feature type="compositionally biased region" description="Basic and acidic residues" evidence="3">
    <location>
        <begin position="413"/>
        <end position="430"/>
    </location>
</feature>
<feature type="region of interest" description="Disordered" evidence="3">
    <location>
        <begin position="397"/>
        <end position="431"/>
    </location>
</feature>
<dbReference type="InterPro" id="IPR051281">
    <property type="entry name" value="Dual-spec_lipid-protein_phosph"/>
</dbReference>
<dbReference type="GO" id="GO:0005634">
    <property type="term" value="C:nucleus"/>
    <property type="evidence" value="ECO:0007669"/>
    <property type="project" value="TreeGrafter"/>
</dbReference>
<dbReference type="GO" id="GO:0005829">
    <property type="term" value="C:cytosol"/>
    <property type="evidence" value="ECO:0007669"/>
    <property type="project" value="TreeGrafter"/>
</dbReference>
<dbReference type="STRING" id="5601.A0A0D2D659"/>
<feature type="domain" description="Tyrosine specific protein phosphatases" evidence="5">
    <location>
        <begin position="109"/>
        <end position="169"/>
    </location>
</feature>
<dbReference type="GO" id="GO:0004725">
    <property type="term" value="F:protein tyrosine phosphatase activity"/>
    <property type="evidence" value="ECO:0007669"/>
    <property type="project" value="InterPro"/>
</dbReference>
<dbReference type="PROSITE" id="PS50055">
    <property type="entry name" value="TYR_PHOSPHATASE_PTP"/>
    <property type="match status" value="1"/>
</dbReference>
<dbReference type="InterPro" id="IPR029023">
    <property type="entry name" value="Tensin_phosphatase"/>
</dbReference>
<dbReference type="SMART" id="SM00404">
    <property type="entry name" value="PTPc_motif"/>
    <property type="match status" value="1"/>
</dbReference>
<dbReference type="GO" id="GO:0043491">
    <property type="term" value="P:phosphatidylinositol 3-kinase/protein kinase B signal transduction"/>
    <property type="evidence" value="ECO:0007669"/>
    <property type="project" value="TreeGrafter"/>
</dbReference>
<dbReference type="PANTHER" id="PTHR12305">
    <property type="entry name" value="PHOSPHATASE WITH HOMOLOGY TO TENSIN"/>
    <property type="match status" value="1"/>
</dbReference>
<evidence type="ECO:0000259" key="4">
    <source>
        <dbReference type="PROSITE" id="PS50055"/>
    </source>
</evidence>
<dbReference type="PROSITE" id="PS50056">
    <property type="entry name" value="TYR_PHOSPHATASE_2"/>
    <property type="match status" value="1"/>
</dbReference>
<keyword evidence="8" id="KW-1185">Reference proteome</keyword>
<dbReference type="HOGENOM" id="CLU_020105_4_0_1"/>
<feature type="compositionally biased region" description="Low complexity" evidence="3">
    <location>
        <begin position="276"/>
        <end position="293"/>
    </location>
</feature>
<dbReference type="EMBL" id="KN846956">
    <property type="protein sequence ID" value="KIW73011.1"/>
    <property type="molecule type" value="Genomic_DNA"/>
</dbReference>
<feature type="region of interest" description="Disordered" evidence="3">
    <location>
        <begin position="246"/>
        <end position="299"/>
    </location>
</feature>